<dbReference type="EMBL" id="MFJJ01000010">
    <property type="protein sequence ID" value="OGG14926.1"/>
    <property type="molecule type" value="Genomic_DNA"/>
</dbReference>
<reference evidence="1 2" key="1">
    <citation type="journal article" date="2016" name="Nat. Commun.">
        <title>Thousands of microbial genomes shed light on interconnected biogeochemical processes in an aquifer system.</title>
        <authorList>
            <person name="Anantharaman K."/>
            <person name="Brown C.T."/>
            <person name="Hug L.A."/>
            <person name="Sharon I."/>
            <person name="Castelle C.J."/>
            <person name="Probst A.J."/>
            <person name="Thomas B.C."/>
            <person name="Singh A."/>
            <person name="Wilkins M.J."/>
            <person name="Karaoz U."/>
            <person name="Brodie E.L."/>
            <person name="Williams K.H."/>
            <person name="Hubbard S.S."/>
            <person name="Banfield J.F."/>
        </authorList>
    </citation>
    <scope>NUCLEOTIDE SEQUENCE [LARGE SCALE GENOMIC DNA]</scope>
</reference>
<dbReference type="Proteomes" id="UP000177416">
    <property type="component" value="Unassembled WGS sequence"/>
</dbReference>
<protein>
    <submittedName>
        <fullName evidence="1">Uncharacterized protein</fullName>
    </submittedName>
</protein>
<sequence>MSDNNRPYFLWDYDLTEEDIRRILRGENRTDRIWILSRILESARFEDVWRYTTLSEVREMFPVLKLKQPIRQAWEHALHVWQ</sequence>
<evidence type="ECO:0000313" key="2">
    <source>
        <dbReference type="Proteomes" id="UP000177416"/>
    </source>
</evidence>
<proteinExistence type="predicted"/>
<organism evidence="1 2">
    <name type="scientific">Candidatus Gottesmanbacteria bacterium RIFCSPHIGHO2_01_FULL_46_14</name>
    <dbReference type="NCBI Taxonomy" id="1798380"/>
    <lineage>
        <taxon>Bacteria</taxon>
        <taxon>Candidatus Gottesmaniibacteriota</taxon>
    </lineage>
</organism>
<dbReference type="AlphaFoldDB" id="A0A1F5ZQZ3"/>
<name>A0A1F5ZQZ3_9BACT</name>
<comment type="caution">
    <text evidence="1">The sequence shown here is derived from an EMBL/GenBank/DDBJ whole genome shotgun (WGS) entry which is preliminary data.</text>
</comment>
<gene>
    <name evidence="1" type="ORF">A2875_03115</name>
</gene>
<accession>A0A1F5ZQZ3</accession>
<evidence type="ECO:0000313" key="1">
    <source>
        <dbReference type="EMBL" id="OGG14926.1"/>
    </source>
</evidence>